<feature type="transmembrane region" description="Helical" evidence="1">
    <location>
        <begin position="565"/>
        <end position="584"/>
    </location>
</feature>
<keyword evidence="3" id="KW-1185">Reference proteome</keyword>
<sequence length="738" mass="80956">MNRFPTIFLSIWLIALFIGGTSGSALADIHSAILDHPHPHKKVILLLVNRLGFHDLVSEDMPHVQEWAKRSALGLMNSNTGGAKNDVNTYLTLALGVPTTTKKPPQIYNPEERTGEGLTAHLLYEERTGQTAAGPILVNTPDFRHALEKLPYASSLGLTGNEWERRGIRTVVIGGMDEGQTVKRYGAMFAIDGKGRIPLGSMISKDVLIADPARPFGLRMDVTKVSDILGKTLESHDVTIIDAGDLSRLDAYRKQLTRNQFEQLRRKVLRETDQLIDLCLREANAETLVMMVTPRVSEESVSRAEWLAPLIMRGGAVKQASLLTSPTTRREGIVSNLDVAPTVLWHLGIPSPPQMLGHPMQGIQTEYPLDKTNVLALQTARTFSLRPKVMVGFGIFSLCVLLFFVFRAWIGMQVVSLILAECLGFSLLAGPLIWLLLPLFPATSWQGAFVAGGLMLAAVLAGISLFRSCYLRLAALSLLTAAVVVADVGTGGHLAAQSILSYDPIVGARYYGIGNEYMGYTLGTVLLSFGCLLEAFPQRRKAITVTFAGFFLFLLYFFASPRLGTNAGGALTAAAAFSVTLFLLKKKRWTLAGWGVLSLSMLAALVILLVFNHPDLALPTHISQAARTVWQQGSGEMERTILRKLLTSWRVINWTFLGPVFIVLLSLFLIFLSLRNSVKERVRREFPFLYISVTGITSGACVGLCVNDSGIVVAVMMMMLVIFPACMILSRRSLERLE</sequence>
<feature type="transmembrane region" description="Helical" evidence="1">
    <location>
        <begin position="542"/>
        <end position="559"/>
    </location>
</feature>
<keyword evidence="1" id="KW-0812">Transmembrane</keyword>
<dbReference type="SUPFAM" id="SSF53649">
    <property type="entry name" value="Alkaline phosphatase-like"/>
    <property type="match status" value="1"/>
</dbReference>
<feature type="transmembrane region" description="Helical" evidence="1">
    <location>
        <begin position="473"/>
        <end position="497"/>
    </location>
</feature>
<keyword evidence="1" id="KW-0472">Membrane</keyword>
<evidence type="ECO:0000256" key="1">
    <source>
        <dbReference type="SAM" id="Phobius"/>
    </source>
</evidence>
<feature type="transmembrane region" description="Helical" evidence="1">
    <location>
        <begin position="443"/>
        <end position="466"/>
    </location>
</feature>
<evidence type="ECO:0008006" key="4">
    <source>
        <dbReference type="Google" id="ProtNLM"/>
    </source>
</evidence>
<organism evidence="2 3">
    <name type="scientific">Collibacillus ludicampi</name>
    <dbReference type="NCBI Taxonomy" id="2771369"/>
    <lineage>
        <taxon>Bacteria</taxon>
        <taxon>Bacillati</taxon>
        <taxon>Bacillota</taxon>
        <taxon>Bacilli</taxon>
        <taxon>Bacillales</taxon>
        <taxon>Alicyclobacillaceae</taxon>
        <taxon>Collibacillus</taxon>
    </lineage>
</organism>
<dbReference type="InterPro" id="IPR017850">
    <property type="entry name" value="Alkaline_phosphatase_core_sf"/>
</dbReference>
<evidence type="ECO:0000313" key="3">
    <source>
        <dbReference type="Proteomes" id="UP001057291"/>
    </source>
</evidence>
<feature type="transmembrane region" description="Helical" evidence="1">
    <location>
        <begin position="686"/>
        <end position="705"/>
    </location>
</feature>
<feature type="transmembrane region" description="Helical" evidence="1">
    <location>
        <begin position="711"/>
        <end position="730"/>
    </location>
</feature>
<dbReference type="Gene3D" id="3.40.720.10">
    <property type="entry name" value="Alkaline Phosphatase, subunit A"/>
    <property type="match status" value="1"/>
</dbReference>
<feature type="transmembrane region" description="Helical" evidence="1">
    <location>
        <begin position="389"/>
        <end position="410"/>
    </location>
</feature>
<name>A0AAV4LEP4_9BACL</name>
<accession>A0AAV4LEP4</accession>
<dbReference type="AlphaFoldDB" id="A0AAV4LEP4"/>
<feature type="transmembrane region" description="Helical" evidence="1">
    <location>
        <begin position="651"/>
        <end position="674"/>
    </location>
</feature>
<dbReference type="EMBL" id="BOQE01000001">
    <property type="protein sequence ID" value="GIM46304.1"/>
    <property type="molecule type" value="Genomic_DNA"/>
</dbReference>
<dbReference type="Proteomes" id="UP001057291">
    <property type="component" value="Unassembled WGS sequence"/>
</dbReference>
<evidence type="ECO:0000313" key="2">
    <source>
        <dbReference type="EMBL" id="GIM46304.1"/>
    </source>
</evidence>
<comment type="caution">
    <text evidence="2">The sequence shown here is derived from an EMBL/GenBank/DDBJ whole genome shotgun (WGS) entry which is preliminary data.</text>
</comment>
<protein>
    <recommendedName>
        <fullName evidence="4">Alkaline phosphatase</fullName>
    </recommendedName>
</protein>
<dbReference type="RefSeq" id="WP_282199424.1">
    <property type="nucleotide sequence ID" value="NZ_BOQE01000001.1"/>
</dbReference>
<keyword evidence="1" id="KW-1133">Transmembrane helix</keyword>
<proteinExistence type="predicted"/>
<feature type="transmembrane region" description="Helical" evidence="1">
    <location>
        <begin position="591"/>
        <end position="611"/>
    </location>
</feature>
<feature type="transmembrane region" description="Helical" evidence="1">
    <location>
        <begin position="417"/>
        <end position="437"/>
    </location>
</feature>
<reference evidence="2" key="1">
    <citation type="journal article" date="2023" name="Int. J. Syst. Evol. Microbiol.">
        <title>Collibacillus ludicampi gen. nov., sp. nov., a new soil bacterium of the family Alicyclobacillaceae.</title>
        <authorList>
            <person name="Jojima T."/>
            <person name="Ioku Y."/>
            <person name="Fukuta Y."/>
            <person name="Shirasaka N."/>
            <person name="Matsumura Y."/>
            <person name="Mori M."/>
        </authorList>
    </citation>
    <scope>NUCLEOTIDE SEQUENCE</scope>
    <source>
        <strain evidence="2">TP075</strain>
    </source>
</reference>
<feature type="transmembrane region" description="Helical" evidence="1">
    <location>
        <begin position="517"/>
        <end position="535"/>
    </location>
</feature>
<gene>
    <name evidence="2" type="ORF">DNHGIG_18530</name>
</gene>